<dbReference type="AlphaFoldDB" id="A0A927MLQ1"/>
<dbReference type="EMBL" id="JADBEL010000045">
    <property type="protein sequence ID" value="MBE1557030.1"/>
    <property type="molecule type" value="Genomic_DNA"/>
</dbReference>
<dbReference type="RefSeq" id="WP_192600617.1">
    <property type="nucleotide sequence ID" value="NZ_JADBEL010000045.1"/>
</dbReference>
<keyword evidence="2" id="KW-1185">Reference proteome</keyword>
<dbReference type="Proteomes" id="UP000658225">
    <property type="component" value="Unassembled WGS sequence"/>
</dbReference>
<evidence type="ECO:0000313" key="2">
    <source>
        <dbReference type="Proteomes" id="UP000658225"/>
    </source>
</evidence>
<comment type="caution">
    <text evidence="1">The sequence shown here is derived from an EMBL/GenBank/DDBJ whole genome shotgun (WGS) entry which is preliminary data.</text>
</comment>
<protein>
    <submittedName>
        <fullName evidence="1">Uncharacterized protein</fullName>
    </submittedName>
</protein>
<name>A0A927MLQ1_9BACL</name>
<sequence>MRIEEISNLLQFNEEYENKVYMPNEIFTDLQKHIKNTPHIAFSYSYIYLSHWLYRYVKHVNVGVFDVGTIKQILGYAPTNQTLNYLIKKGGILDQIEYTESVKDFPISWTYSDGEELEFQMASEYRDFIDHLPTVPKSFTLKYPVKGFTRVLEEDGEEYETIGTFYEVDNTHCILFDVFMDCLSNEKIGVNGFYLYSYLSHRCDIHMGGVDVSLVNLASETGISETSLDKILGALKSFNLVSFQHNQEFFAIGMLDNDRKANTYMVNDFQDFGNTPSPFKKIEIMKKADYFEMLKLKEEPVSKIDFKLDSLPY</sequence>
<accession>A0A927MLQ1</accession>
<reference evidence="1" key="1">
    <citation type="submission" date="2020-10" db="EMBL/GenBank/DDBJ databases">
        <title>Genomic Encyclopedia of Type Strains, Phase IV (KMG-IV): sequencing the most valuable type-strain genomes for metagenomic binning, comparative biology and taxonomic classification.</title>
        <authorList>
            <person name="Goeker M."/>
        </authorList>
    </citation>
    <scope>NUCLEOTIDE SEQUENCE</scope>
    <source>
        <strain evidence="1">DSM 13886</strain>
    </source>
</reference>
<evidence type="ECO:0000313" key="1">
    <source>
        <dbReference type="EMBL" id="MBE1557030.1"/>
    </source>
</evidence>
<organism evidence="1 2">
    <name type="scientific">Sporosarcina limicola</name>
    <dbReference type="NCBI Taxonomy" id="34101"/>
    <lineage>
        <taxon>Bacteria</taxon>
        <taxon>Bacillati</taxon>
        <taxon>Bacillota</taxon>
        <taxon>Bacilli</taxon>
        <taxon>Bacillales</taxon>
        <taxon>Caryophanaceae</taxon>
        <taxon>Sporosarcina</taxon>
    </lineage>
</organism>
<proteinExistence type="predicted"/>
<gene>
    <name evidence="1" type="ORF">H4683_004158</name>
</gene>